<reference evidence="14" key="1">
    <citation type="submission" date="2022-12" db="EMBL/GenBank/DDBJ databases">
        <title>Genome sequence of SJ11.</title>
        <authorList>
            <person name="Woo H."/>
        </authorList>
    </citation>
    <scope>NUCLEOTIDE SEQUENCE</scope>
    <source>
        <strain evidence="14">SJ11</strain>
    </source>
</reference>
<evidence type="ECO:0000256" key="10">
    <source>
        <dbReference type="SAM" id="Phobius"/>
    </source>
</evidence>
<evidence type="ECO:0000256" key="3">
    <source>
        <dbReference type="ARBA" id="ARBA00022692"/>
    </source>
</evidence>
<keyword evidence="5 10" id="KW-1133">Transmembrane helix</keyword>
<feature type="domain" description="Peptidase C39" evidence="11">
    <location>
        <begin position="19"/>
        <end position="100"/>
    </location>
</feature>
<comment type="subcellular location">
    <subcellularLocation>
        <location evidence="1">Membrane</location>
        <topology evidence="1">Multi-pass membrane protein</topology>
    </subcellularLocation>
</comment>
<name>A0ABT4L0E3_9SPHI</name>
<dbReference type="InterPro" id="IPR036249">
    <property type="entry name" value="Thioredoxin-like_sf"/>
</dbReference>
<dbReference type="Gene3D" id="3.40.30.10">
    <property type="entry name" value="Glutaredoxin"/>
    <property type="match status" value="1"/>
</dbReference>
<proteinExistence type="inferred from homology"/>
<evidence type="ECO:0000256" key="6">
    <source>
        <dbReference type="ARBA" id="ARBA00023002"/>
    </source>
</evidence>
<gene>
    <name evidence="14" type="ORF">O0931_14120</name>
</gene>
<evidence type="ECO:0000259" key="12">
    <source>
        <dbReference type="Pfam" id="PF07884"/>
    </source>
</evidence>
<evidence type="ECO:0000256" key="1">
    <source>
        <dbReference type="ARBA" id="ARBA00004141"/>
    </source>
</evidence>
<feature type="transmembrane region" description="Helical" evidence="10">
    <location>
        <begin position="258"/>
        <end position="277"/>
    </location>
</feature>
<keyword evidence="3 10" id="KW-0812">Transmembrane</keyword>
<feature type="transmembrane region" description="Helical" evidence="10">
    <location>
        <begin position="125"/>
        <end position="143"/>
    </location>
</feature>
<dbReference type="RefSeq" id="WP_269416213.1">
    <property type="nucleotide sequence ID" value="NZ_JAPWGL010000003.1"/>
</dbReference>
<protein>
    <submittedName>
        <fullName evidence="14">Thioredoxin domain-containing protein</fullName>
    </submittedName>
</protein>
<dbReference type="EMBL" id="JAPWGL010000003">
    <property type="protein sequence ID" value="MCZ4224446.1"/>
    <property type="molecule type" value="Genomic_DNA"/>
</dbReference>
<evidence type="ECO:0000313" key="14">
    <source>
        <dbReference type="EMBL" id="MCZ4224446.1"/>
    </source>
</evidence>
<evidence type="ECO:0000259" key="13">
    <source>
        <dbReference type="Pfam" id="PF13462"/>
    </source>
</evidence>
<dbReference type="Gene3D" id="1.20.1440.130">
    <property type="entry name" value="VKOR domain"/>
    <property type="match status" value="1"/>
</dbReference>
<comment type="caution">
    <text evidence="14">The sequence shown here is derived from an EMBL/GenBank/DDBJ whole genome shotgun (WGS) entry which is preliminary data.</text>
</comment>
<dbReference type="Proteomes" id="UP001144341">
    <property type="component" value="Unassembled WGS sequence"/>
</dbReference>
<dbReference type="InterPro" id="IPR005074">
    <property type="entry name" value="Peptidase_C39"/>
</dbReference>
<feature type="transmembrane region" description="Helical" evidence="10">
    <location>
        <begin position="233"/>
        <end position="251"/>
    </location>
</feature>
<evidence type="ECO:0000313" key="15">
    <source>
        <dbReference type="Proteomes" id="UP001144341"/>
    </source>
</evidence>
<comment type="similarity">
    <text evidence="2">Belongs to the VKOR family.</text>
</comment>
<evidence type="ECO:0000256" key="2">
    <source>
        <dbReference type="ARBA" id="ARBA00006214"/>
    </source>
</evidence>
<organism evidence="14 15">
    <name type="scientific">Pedobacter rhodius</name>
    <dbReference type="NCBI Taxonomy" id="3004098"/>
    <lineage>
        <taxon>Bacteria</taxon>
        <taxon>Pseudomonadati</taxon>
        <taxon>Bacteroidota</taxon>
        <taxon>Sphingobacteriia</taxon>
        <taxon>Sphingobacteriales</taxon>
        <taxon>Sphingobacteriaceae</taxon>
        <taxon>Pedobacter</taxon>
    </lineage>
</organism>
<dbReference type="InterPro" id="IPR038354">
    <property type="entry name" value="VKOR_sf"/>
</dbReference>
<keyword evidence="8" id="KW-1015">Disulfide bond</keyword>
<evidence type="ECO:0000259" key="11">
    <source>
        <dbReference type="Pfam" id="PF03412"/>
    </source>
</evidence>
<sequence>MTTSAADTCLKEHPGYPSILALSDCLREWNVDNYTYRIDKADFETGDLLFPFAAHFTEKGGRFVLVQGIEKGNVYYTDEGERNGIMTEEEFLKRWDGIAFHAEGRTTSGEKSYRLNYLKGILQKMLLPLGAIFCITILGLAIAAHPFSLSYLLLCTVKLIGAGISILLLTQSINSQNPFIRNLCGLAGKSDCNNILKSDAAQITSWLSWSEIGFFYFTGSLLLLLVQPTSVNLIAWLNLAALPYTLYSISYQYRHKNWCVLCCAVQFILWSEFVVNISFNAFKQSSGAYAFYFVPILFFTPVIGWFLLKPLLYLSVQVQPLKQDLKNFKFDTDLFMQRLFSQPRYAVNDDLIPISLGNPNAPITITMVSNPYCNPCAKAHEFLKRWMVDRDDIQGKVVFTTNGSAHDFRTKVARHLIALTLAEDNITAGNALTQWYEKRDTYEAWALQYPATLGEQDHIAIEKQRQWCSMADIAFTPTIFINGYKIPTGYQLEDLKYLL</sequence>
<dbReference type="Pfam" id="PF07884">
    <property type="entry name" value="VKOR"/>
    <property type="match status" value="1"/>
</dbReference>
<dbReference type="Pfam" id="PF03412">
    <property type="entry name" value="Peptidase_C39"/>
    <property type="match status" value="1"/>
</dbReference>
<accession>A0ABT4L0E3</accession>
<dbReference type="InterPro" id="IPR012336">
    <property type="entry name" value="Thioredoxin-like_fold"/>
</dbReference>
<dbReference type="SUPFAM" id="SSF52833">
    <property type="entry name" value="Thioredoxin-like"/>
    <property type="match status" value="1"/>
</dbReference>
<feature type="transmembrane region" description="Helical" evidence="10">
    <location>
        <begin position="289"/>
        <end position="308"/>
    </location>
</feature>
<evidence type="ECO:0000256" key="7">
    <source>
        <dbReference type="ARBA" id="ARBA00023136"/>
    </source>
</evidence>
<keyword evidence="7 10" id="KW-0472">Membrane</keyword>
<feature type="transmembrane region" description="Helical" evidence="10">
    <location>
        <begin position="206"/>
        <end position="227"/>
    </location>
</feature>
<feature type="domain" description="Vitamin K epoxide reductase" evidence="12">
    <location>
        <begin position="153"/>
        <end position="276"/>
    </location>
</feature>
<feature type="transmembrane region" description="Helical" evidence="10">
    <location>
        <begin position="149"/>
        <end position="169"/>
    </location>
</feature>
<dbReference type="CDD" id="cd12921">
    <property type="entry name" value="VKOR_4"/>
    <property type="match status" value="1"/>
</dbReference>
<dbReference type="InterPro" id="IPR012932">
    <property type="entry name" value="VKOR"/>
</dbReference>
<keyword evidence="9" id="KW-0676">Redox-active center</keyword>
<dbReference type="Gene3D" id="3.90.70.10">
    <property type="entry name" value="Cysteine proteinases"/>
    <property type="match status" value="1"/>
</dbReference>
<keyword evidence="6" id="KW-0560">Oxidoreductase</keyword>
<evidence type="ECO:0000256" key="8">
    <source>
        <dbReference type="ARBA" id="ARBA00023157"/>
    </source>
</evidence>
<keyword evidence="4" id="KW-0874">Quinone</keyword>
<evidence type="ECO:0000256" key="4">
    <source>
        <dbReference type="ARBA" id="ARBA00022719"/>
    </source>
</evidence>
<evidence type="ECO:0000256" key="5">
    <source>
        <dbReference type="ARBA" id="ARBA00022989"/>
    </source>
</evidence>
<keyword evidence="15" id="KW-1185">Reference proteome</keyword>
<feature type="domain" description="Thioredoxin-like fold" evidence="13">
    <location>
        <begin position="354"/>
        <end position="497"/>
    </location>
</feature>
<evidence type="ECO:0000256" key="9">
    <source>
        <dbReference type="ARBA" id="ARBA00023284"/>
    </source>
</evidence>
<dbReference type="Pfam" id="PF13462">
    <property type="entry name" value="Thioredoxin_4"/>
    <property type="match status" value="1"/>
</dbReference>